<name>A0A2Z5HTN6_9RETR</name>
<feature type="transmembrane region" description="Helical" evidence="1">
    <location>
        <begin position="12"/>
        <end position="31"/>
    </location>
</feature>
<evidence type="ECO:0000256" key="1">
    <source>
        <dbReference type="SAM" id="Phobius"/>
    </source>
</evidence>
<protein>
    <submittedName>
        <fullName evidence="2">ORFX</fullName>
    </submittedName>
</protein>
<keyword evidence="1" id="KW-0812">Transmembrane</keyword>
<evidence type="ECO:0000313" key="2">
    <source>
        <dbReference type="EMBL" id="AXC43366.1"/>
    </source>
</evidence>
<keyword evidence="1" id="KW-0472">Membrane</keyword>
<accession>A0A2Z5HTN6</accession>
<reference evidence="2" key="1">
    <citation type="journal article" date="2018" name="Arch. Virol.">
        <title>Isolation and sequence analysis of a novel rhesus macaque foamy virus isolate with a serotype-1-like env.</title>
        <authorList>
            <person name="Ensser A."/>
            <person name="Grosskopf A.K."/>
            <person name="Maetz-Rensing K."/>
            <person name="Roos C."/>
            <person name="Hahn A.S."/>
        </authorList>
    </citation>
    <scope>NUCLEOTIDE SEQUENCE</scope>
    <source>
        <strain evidence="2">SFVmmu-DPZ9524</strain>
    </source>
</reference>
<feature type="transmembrane region" description="Helical" evidence="1">
    <location>
        <begin position="74"/>
        <end position="96"/>
    </location>
</feature>
<organism evidence="2">
    <name type="scientific">Simian foamy virus</name>
    <dbReference type="NCBI Taxonomy" id="11642"/>
    <lineage>
        <taxon>Viruses</taxon>
        <taxon>Riboviria</taxon>
        <taxon>Pararnavirae</taxon>
        <taxon>Artverviricota</taxon>
        <taxon>Revtraviricetes</taxon>
        <taxon>Ortervirales</taxon>
        <taxon>Retroviridae</taxon>
        <taxon>Spumaretrovirinae</taxon>
        <taxon>Simiispumavirus</taxon>
        <taxon>Simiispumavirus pantrosch</taxon>
    </lineage>
</organism>
<keyword evidence="1" id="KW-1133">Transmembrane helix</keyword>
<proteinExistence type="predicted"/>
<dbReference type="EMBL" id="MG051205">
    <property type="protein sequence ID" value="AXC43366.1"/>
    <property type="molecule type" value="Genomic_DNA"/>
</dbReference>
<sequence length="106" mass="12069">MPLSLYSQFCLRFHQLNAGFGFGSLFLLVHAPHQMFVTARHEPLIAVVETGNAVGYLISQVDHSIGDLVRLRTFVVGMYVVLDYILLYHFLLVLAFDYSDHQNQIV</sequence>